<dbReference type="Pfam" id="PF00566">
    <property type="entry name" value="RabGAP-TBC"/>
    <property type="match status" value="1"/>
</dbReference>
<evidence type="ECO:0000256" key="1">
    <source>
        <dbReference type="ARBA" id="ARBA00022468"/>
    </source>
</evidence>
<dbReference type="PANTHER" id="PTHR22957">
    <property type="entry name" value="TBC1 DOMAIN FAMILY MEMBER GTPASE-ACTIVATING PROTEIN"/>
    <property type="match status" value="1"/>
</dbReference>
<dbReference type="GO" id="GO:0005096">
    <property type="term" value="F:GTPase activator activity"/>
    <property type="evidence" value="ECO:0007669"/>
    <property type="project" value="UniProtKB-KW"/>
</dbReference>
<dbReference type="EMBL" id="LGAV01000006">
    <property type="protein sequence ID" value="KOS13524.1"/>
    <property type="molecule type" value="Genomic_DNA"/>
</dbReference>
<dbReference type="SUPFAM" id="SSF47923">
    <property type="entry name" value="Ypt/Rab-GAP domain of gyp1p"/>
    <property type="match status" value="2"/>
</dbReference>
<dbReference type="Gene3D" id="1.10.8.270">
    <property type="entry name" value="putative rabgap domain of human tbc1 domain family member 14 like domains"/>
    <property type="match status" value="1"/>
</dbReference>
<dbReference type="PROSITE" id="PS50086">
    <property type="entry name" value="TBC_RABGAP"/>
    <property type="match status" value="1"/>
</dbReference>
<sequence length="415" mass="46650">MDLDAVNLARRAWSDLLDTGYNTAAPPRPLYSLVWRLQLGGFDAAAPETWAAAAHVQRRAYRHLCTRYTERVNASLQPGVPDDAHPLQGGGKTLWQTQKETQELLALIELDLQRLASPLSTEEMPSLSRILTVWSYANTDIGYRQGMHEIVSRLWSIRSRESLPCTTSVLRAHVLDAAALHTLLDAEAVEADTFFLFSHLMQRIAPYYLTERSNSPALIKAVLHRVDPLLGQHLASLQLDWPPILLRWHRLLFMHECSEDVCDKLWDMIFILDPQLHIVPYLSTTIVLSHRSILMEADYISAMQLLMRDKVLDQPTTLVQEASQLQSNPSPEKGAIIAAAHNQQWQAQDLPKASIDTAKALLYELTSAGTQRLFAHTPTPSSTEWSPGAEARLQTGTSDTAEQRRRAMLSLEDTQ</sequence>
<feature type="domain" description="Rab-GAP TBC" evidence="3">
    <location>
        <begin position="25"/>
        <end position="273"/>
    </location>
</feature>
<organism evidence="4 5">
    <name type="scientific">Malassezia pachydermatis</name>
    <dbReference type="NCBI Taxonomy" id="77020"/>
    <lineage>
        <taxon>Eukaryota</taxon>
        <taxon>Fungi</taxon>
        <taxon>Dikarya</taxon>
        <taxon>Basidiomycota</taxon>
        <taxon>Ustilaginomycotina</taxon>
        <taxon>Malasseziomycetes</taxon>
        <taxon>Malasseziales</taxon>
        <taxon>Malasseziaceae</taxon>
        <taxon>Malassezia</taxon>
    </lineage>
</organism>
<protein>
    <submittedName>
        <fullName evidence="4">Tbc domain protein</fullName>
    </submittedName>
</protein>
<dbReference type="SMART" id="SM00164">
    <property type="entry name" value="TBC"/>
    <property type="match status" value="1"/>
</dbReference>
<evidence type="ECO:0000313" key="4">
    <source>
        <dbReference type="EMBL" id="KOS13524.1"/>
    </source>
</evidence>
<reference evidence="4 5" key="1">
    <citation type="submission" date="2015-07" db="EMBL/GenBank/DDBJ databases">
        <title>Draft Genome Sequence of Malassezia furfur CBS1878 and Malassezia pachydermatis CBS1879.</title>
        <authorList>
            <person name="Triana S."/>
            <person name="Ohm R."/>
            <person name="Gonzalez A."/>
            <person name="DeCock H."/>
            <person name="Restrepo S."/>
            <person name="Celis A."/>
        </authorList>
    </citation>
    <scope>NUCLEOTIDE SEQUENCE [LARGE SCALE GENOMIC DNA]</scope>
    <source>
        <strain evidence="4 5">CBS 1879</strain>
    </source>
</reference>
<dbReference type="InterPro" id="IPR000195">
    <property type="entry name" value="Rab-GAP-TBC_dom"/>
</dbReference>
<dbReference type="Proteomes" id="UP000037751">
    <property type="component" value="Unassembled WGS sequence"/>
</dbReference>
<dbReference type="OrthoDB" id="27140at2759"/>
<dbReference type="GeneID" id="28726531"/>
<name>A0A0M8MSM0_9BASI</name>
<dbReference type="InterPro" id="IPR035969">
    <property type="entry name" value="Rab-GAP_TBC_sf"/>
</dbReference>
<evidence type="ECO:0000313" key="5">
    <source>
        <dbReference type="Proteomes" id="UP000037751"/>
    </source>
</evidence>
<proteinExistence type="predicted"/>
<keyword evidence="1" id="KW-0343">GTPase activation</keyword>
<gene>
    <name evidence="4" type="ORF">Malapachy_0123</name>
</gene>
<dbReference type="VEuPathDB" id="FungiDB:Malapachy_0123"/>
<comment type="caution">
    <text evidence="4">The sequence shown here is derived from an EMBL/GenBank/DDBJ whole genome shotgun (WGS) entry which is preliminary data.</text>
</comment>
<evidence type="ECO:0000259" key="3">
    <source>
        <dbReference type="PROSITE" id="PS50086"/>
    </source>
</evidence>
<dbReference type="AlphaFoldDB" id="A0A0M8MSM0"/>
<dbReference type="PANTHER" id="PTHR22957:SF337">
    <property type="entry name" value="TBC1 DOMAIN FAMILY MEMBER 5"/>
    <property type="match status" value="1"/>
</dbReference>
<evidence type="ECO:0000256" key="2">
    <source>
        <dbReference type="SAM" id="MobiDB-lite"/>
    </source>
</evidence>
<accession>A0A0M8MSM0</accession>
<keyword evidence="5" id="KW-1185">Reference proteome</keyword>
<dbReference type="Gene3D" id="1.10.472.80">
    <property type="entry name" value="Ypt/Rab-GAP domain of gyp1p, domain 3"/>
    <property type="match status" value="1"/>
</dbReference>
<dbReference type="RefSeq" id="XP_017991156.1">
    <property type="nucleotide sequence ID" value="XM_018134656.1"/>
</dbReference>
<dbReference type="STRING" id="77020.A0A0M8MSM0"/>
<feature type="region of interest" description="Disordered" evidence="2">
    <location>
        <begin position="374"/>
        <end position="415"/>
    </location>
</feature>